<comment type="caution">
    <text evidence="11">The sequence shown here is derived from an EMBL/GenBank/DDBJ whole genome shotgun (WGS) entry which is preliminary data.</text>
</comment>
<evidence type="ECO:0000256" key="9">
    <source>
        <dbReference type="SAM" id="SignalP"/>
    </source>
</evidence>
<dbReference type="SUPFAM" id="SSF54897">
    <property type="entry name" value="Protease propeptides/inhibitors"/>
    <property type="match status" value="1"/>
</dbReference>
<dbReference type="PANTHER" id="PTHR14218">
    <property type="entry name" value="PROTEASE S8 TRIPEPTIDYL PEPTIDASE I CLN2"/>
    <property type="match status" value="1"/>
</dbReference>
<feature type="chain" id="PRO_5046579857" evidence="9">
    <location>
        <begin position="25"/>
        <end position="528"/>
    </location>
</feature>
<keyword evidence="2" id="KW-0645">Protease</keyword>
<protein>
    <submittedName>
        <fullName evidence="11">Kumamolisin</fullName>
    </submittedName>
</protein>
<dbReference type="InterPro" id="IPR050819">
    <property type="entry name" value="Tripeptidyl-peptidase_I"/>
</dbReference>
<dbReference type="PANTHER" id="PTHR14218:SF15">
    <property type="entry name" value="TRIPEPTIDYL-PEPTIDASE 1"/>
    <property type="match status" value="1"/>
</dbReference>
<dbReference type="SUPFAM" id="SSF52743">
    <property type="entry name" value="Subtilisin-like"/>
    <property type="match status" value="1"/>
</dbReference>
<keyword evidence="9" id="KW-0732">Signal</keyword>
<sequence>MTSRSRALALVSCPLPLLTALALAAPAQAEALHGNLSPALSHSQRAGDLDSNQRLTVSVALKLRNNSELDSLIAEVSNPHSARYHQFLTPEQFAQRYAPTQSDVDGVSAYLRGSGLRVEKVSGNRQLITVSGTTAQIQHGFGTTLGVYQDTAEHRAFYANDSAPKLPAQVSSLVQGVVGLSNHNAMHKRSVARPAIAPSGFGPSELRGAYNTGSLGTGSGQSVALWEFDGYQKSNISAYDKQFQLSSPAPQTVSVDGANYDSKPGGGQGEVELDIEIVQAMAPAAATYVYEAPNSDAGETDMANQIATDNKVSVVSISWGLCEKDREASTITATSNAIKQAVAQGISFFAASGDDGSADCTRSQTGPGVDAVDYPASDPNVTGVGGTTLSVNGTEYGSETAWSGSGGGTSSVFDAPSWQGGSGKRTVPDVSSDADPQTGYAIYSAGSWQVYGGTSCAAPMWAGLAALYGKRLGAANQALYQVGKGDQYASAFQDVTSGSNGSFSAGTGYDQVTGWGSYNGAGLVKALG</sequence>
<reference evidence="11 12" key="1">
    <citation type="submission" date="2020-08" db="EMBL/GenBank/DDBJ databases">
        <title>Genomic Encyclopedia of Archaeal and Bacterial Type Strains, Phase II (KMG-II): from individual species to whole genera.</title>
        <authorList>
            <person name="Goeker M."/>
        </authorList>
    </citation>
    <scope>NUCLEOTIDE SEQUENCE [LARGE SCALE GENOMIC DNA]</scope>
    <source>
        <strain evidence="11 12">DSM 43850</strain>
    </source>
</reference>
<evidence type="ECO:0000313" key="11">
    <source>
        <dbReference type="EMBL" id="MBA8926421.1"/>
    </source>
</evidence>
<dbReference type="InterPro" id="IPR015366">
    <property type="entry name" value="S53_propep"/>
</dbReference>
<name>A0ABR6BIA7_9PSEU</name>
<evidence type="ECO:0000256" key="7">
    <source>
        <dbReference type="ARBA" id="ARBA00023145"/>
    </source>
</evidence>
<feature type="signal peptide" evidence="9">
    <location>
        <begin position="1"/>
        <end position="24"/>
    </location>
</feature>
<dbReference type="PROSITE" id="PS00138">
    <property type="entry name" value="SUBTILASE_SER"/>
    <property type="match status" value="1"/>
</dbReference>
<dbReference type="CDD" id="cd11377">
    <property type="entry name" value="Pro-peptidase_S53"/>
    <property type="match status" value="1"/>
</dbReference>
<dbReference type="Pfam" id="PF09286">
    <property type="entry name" value="Pro-kuma_activ"/>
    <property type="match status" value="1"/>
</dbReference>
<evidence type="ECO:0000256" key="3">
    <source>
        <dbReference type="ARBA" id="ARBA00022723"/>
    </source>
</evidence>
<dbReference type="CDD" id="cd04056">
    <property type="entry name" value="Peptidases_S53"/>
    <property type="match status" value="1"/>
</dbReference>
<keyword evidence="3" id="KW-0479">Metal-binding</keyword>
<feature type="region of interest" description="Disordered" evidence="8">
    <location>
        <begin position="359"/>
        <end position="380"/>
    </location>
</feature>
<keyword evidence="4" id="KW-0378">Hydrolase</keyword>
<evidence type="ECO:0000256" key="8">
    <source>
        <dbReference type="SAM" id="MobiDB-lite"/>
    </source>
</evidence>
<dbReference type="PROSITE" id="PS51695">
    <property type="entry name" value="SEDOLISIN"/>
    <property type="match status" value="1"/>
</dbReference>
<evidence type="ECO:0000313" key="12">
    <source>
        <dbReference type="Proteomes" id="UP000517916"/>
    </source>
</evidence>
<proteinExistence type="predicted"/>
<dbReference type="InterPro" id="IPR023828">
    <property type="entry name" value="Peptidase_S8_Ser-AS"/>
</dbReference>
<dbReference type="Gene3D" id="3.40.50.200">
    <property type="entry name" value="Peptidase S8/S53 domain"/>
    <property type="match status" value="1"/>
</dbReference>
<evidence type="ECO:0000256" key="2">
    <source>
        <dbReference type="ARBA" id="ARBA00022670"/>
    </source>
</evidence>
<dbReference type="SMART" id="SM00944">
    <property type="entry name" value="Pro-kuma_activ"/>
    <property type="match status" value="1"/>
</dbReference>
<dbReference type="InterPro" id="IPR000209">
    <property type="entry name" value="Peptidase_S8/S53_dom"/>
</dbReference>
<accession>A0ABR6BIA7</accession>
<keyword evidence="12" id="KW-1185">Reference proteome</keyword>
<dbReference type="InterPro" id="IPR036852">
    <property type="entry name" value="Peptidase_S8/S53_dom_sf"/>
</dbReference>
<keyword evidence="6" id="KW-0106">Calcium</keyword>
<dbReference type="EMBL" id="JACJID010000002">
    <property type="protein sequence ID" value="MBA8926421.1"/>
    <property type="molecule type" value="Genomic_DNA"/>
</dbReference>
<dbReference type="Proteomes" id="UP000517916">
    <property type="component" value="Unassembled WGS sequence"/>
</dbReference>
<dbReference type="RefSeq" id="WP_025360988.1">
    <property type="nucleotide sequence ID" value="NZ_BAAABQ010000009.1"/>
</dbReference>
<organism evidence="11 12">
    <name type="scientific">Kutzneria viridogrisea</name>
    <dbReference type="NCBI Taxonomy" id="47990"/>
    <lineage>
        <taxon>Bacteria</taxon>
        <taxon>Bacillati</taxon>
        <taxon>Actinomycetota</taxon>
        <taxon>Actinomycetes</taxon>
        <taxon>Pseudonocardiales</taxon>
        <taxon>Pseudonocardiaceae</taxon>
        <taxon>Kutzneria</taxon>
    </lineage>
</organism>
<keyword evidence="7" id="KW-0865">Zymogen</keyword>
<evidence type="ECO:0000256" key="5">
    <source>
        <dbReference type="ARBA" id="ARBA00022825"/>
    </source>
</evidence>
<comment type="cofactor">
    <cofactor evidence="1">
        <name>Ca(2+)</name>
        <dbReference type="ChEBI" id="CHEBI:29108"/>
    </cofactor>
</comment>
<gene>
    <name evidence="11" type="ORF">BC739_003620</name>
</gene>
<evidence type="ECO:0000256" key="1">
    <source>
        <dbReference type="ARBA" id="ARBA00001913"/>
    </source>
</evidence>
<dbReference type="InterPro" id="IPR030400">
    <property type="entry name" value="Sedolisin_dom"/>
</dbReference>
<dbReference type="Pfam" id="PF00082">
    <property type="entry name" value="Peptidase_S8"/>
    <property type="match status" value="1"/>
</dbReference>
<feature type="domain" description="Peptidase S53" evidence="10">
    <location>
        <begin position="200"/>
        <end position="528"/>
    </location>
</feature>
<keyword evidence="5" id="KW-0720">Serine protease</keyword>
<evidence type="ECO:0000259" key="10">
    <source>
        <dbReference type="PROSITE" id="PS51695"/>
    </source>
</evidence>
<evidence type="ECO:0000256" key="4">
    <source>
        <dbReference type="ARBA" id="ARBA00022801"/>
    </source>
</evidence>
<evidence type="ECO:0000256" key="6">
    <source>
        <dbReference type="ARBA" id="ARBA00022837"/>
    </source>
</evidence>